<gene>
    <name evidence="13" type="ORF">Ami3637_14535</name>
</gene>
<evidence type="ECO:0000256" key="2">
    <source>
        <dbReference type="ARBA" id="ARBA00007871"/>
    </source>
</evidence>
<keyword evidence="9" id="KW-0804">Transcription</keyword>
<sequence length="158" mass="18771">MNKQDFYTVRGYQLLNQNLLTPSMEDYLEMIYRICLDEEFIRINELANKLNVRPSSATKIVQKLKILGFVYYQKYGYITLTKEGIDVGSFLLNRHITIENFLNLIGVEDAFKDTEMIEHDISLNSLTNINMLNDFFNNNPKTLKQYEMYKEKWKSEKK</sequence>
<dbReference type="GO" id="GO:0005737">
    <property type="term" value="C:cytoplasm"/>
    <property type="evidence" value="ECO:0007669"/>
    <property type="project" value="UniProtKB-SubCell"/>
</dbReference>
<dbReference type="InterPro" id="IPR050536">
    <property type="entry name" value="DtxR_MntR_Metal-Reg"/>
</dbReference>
<evidence type="ECO:0000256" key="9">
    <source>
        <dbReference type="ARBA" id="ARBA00023163"/>
    </source>
</evidence>
<evidence type="ECO:0000313" key="13">
    <source>
        <dbReference type="EMBL" id="QHI73428.1"/>
    </source>
</evidence>
<dbReference type="InterPro" id="IPR022689">
    <property type="entry name" value="Iron_dep_repressor"/>
</dbReference>
<dbReference type="Pfam" id="PF02742">
    <property type="entry name" value="Fe_dep_repr_C"/>
    <property type="match status" value="1"/>
</dbReference>
<keyword evidence="5" id="KW-0678">Repressor</keyword>
<proteinExistence type="inferred from homology"/>
<evidence type="ECO:0000256" key="10">
    <source>
        <dbReference type="ARBA" id="ARBA00023211"/>
    </source>
</evidence>
<dbReference type="Gene3D" id="1.10.60.10">
    <property type="entry name" value="Iron dependent repressor, metal binding and dimerisation domain"/>
    <property type="match status" value="1"/>
</dbReference>
<name>A0A6P1MMW4_9FIRM</name>
<dbReference type="PANTHER" id="PTHR33238">
    <property type="entry name" value="IRON (METAL) DEPENDENT REPRESSOR, DTXR FAMILY"/>
    <property type="match status" value="1"/>
</dbReference>
<evidence type="ECO:0000256" key="1">
    <source>
        <dbReference type="ARBA" id="ARBA00004496"/>
    </source>
</evidence>
<comment type="similarity">
    <text evidence="2">Belongs to the DtxR/MntR family.</text>
</comment>
<dbReference type="PROSITE" id="PS50944">
    <property type="entry name" value="HTH_DTXR"/>
    <property type="match status" value="1"/>
</dbReference>
<dbReference type="Pfam" id="PF01325">
    <property type="entry name" value="Fe_dep_repress"/>
    <property type="match status" value="1"/>
</dbReference>
<evidence type="ECO:0000256" key="8">
    <source>
        <dbReference type="ARBA" id="ARBA00023159"/>
    </source>
</evidence>
<dbReference type="Gene3D" id="1.10.10.10">
    <property type="entry name" value="Winged helix-like DNA-binding domain superfamily/Winged helix DNA-binding domain"/>
    <property type="match status" value="1"/>
</dbReference>
<dbReference type="SMART" id="SM00529">
    <property type="entry name" value="HTH_DTXR"/>
    <property type="match status" value="1"/>
</dbReference>
<protein>
    <recommendedName>
        <fullName evidence="11">Manganese transport regulator</fullName>
    </recommendedName>
</protein>
<reference evidence="13 14" key="1">
    <citation type="submission" date="2020-01" db="EMBL/GenBank/DDBJ databases">
        <title>Genomic analysis of Aminipila sp. CBA3637.</title>
        <authorList>
            <person name="Kim Y.B."/>
            <person name="Roh S.W."/>
        </authorList>
    </citation>
    <scope>NUCLEOTIDE SEQUENCE [LARGE SCALE GENOMIC DNA]</scope>
    <source>
        <strain evidence="13 14">CBA3637</strain>
    </source>
</reference>
<keyword evidence="10" id="KW-0464">Manganese</keyword>
<evidence type="ECO:0000313" key="14">
    <source>
        <dbReference type="Proteomes" id="UP000463883"/>
    </source>
</evidence>
<keyword evidence="8" id="KW-0010">Activator</keyword>
<evidence type="ECO:0000256" key="3">
    <source>
        <dbReference type="ARBA" id="ARBA00011738"/>
    </source>
</evidence>
<accession>A0A6P1MMW4</accession>
<dbReference type="AlphaFoldDB" id="A0A6P1MMW4"/>
<keyword evidence="4" id="KW-0963">Cytoplasm</keyword>
<evidence type="ECO:0000256" key="5">
    <source>
        <dbReference type="ARBA" id="ARBA00022491"/>
    </source>
</evidence>
<dbReference type="InterPro" id="IPR022687">
    <property type="entry name" value="HTH_DTXR"/>
</dbReference>
<evidence type="ECO:0000256" key="11">
    <source>
        <dbReference type="ARBA" id="ARBA00032593"/>
    </source>
</evidence>
<dbReference type="SUPFAM" id="SSF46785">
    <property type="entry name" value="Winged helix' DNA-binding domain"/>
    <property type="match status" value="1"/>
</dbReference>
<evidence type="ECO:0000259" key="12">
    <source>
        <dbReference type="PROSITE" id="PS50944"/>
    </source>
</evidence>
<comment type="subunit">
    <text evidence="3">Homodimer.</text>
</comment>
<dbReference type="PANTHER" id="PTHR33238:SF11">
    <property type="entry name" value="TRANSCRIPTIONAL REGULATOR MNTR"/>
    <property type="match status" value="1"/>
</dbReference>
<dbReference type="GO" id="GO:0003700">
    <property type="term" value="F:DNA-binding transcription factor activity"/>
    <property type="evidence" value="ECO:0007669"/>
    <property type="project" value="InterPro"/>
</dbReference>
<evidence type="ECO:0000256" key="6">
    <source>
        <dbReference type="ARBA" id="ARBA00023015"/>
    </source>
</evidence>
<evidence type="ECO:0000256" key="4">
    <source>
        <dbReference type="ARBA" id="ARBA00022490"/>
    </source>
</evidence>
<comment type="subcellular location">
    <subcellularLocation>
        <location evidence="1">Cytoplasm</location>
    </subcellularLocation>
</comment>
<dbReference type="InterPro" id="IPR001367">
    <property type="entry name" value="Fe_dep_repressor"/>
</dbReference>
<dbReference type="SUPFAM" id="SSF47979">
    <property type="entry name" value="Iron-dependent repressor protein, dimerization domain"/>
    <property type="match status" value="1"/>
</dbReference>
<dbReference type="RefSeq" id="WP_162363193.1">
    <property type="nucleotide sequence ID" value="NZ_CP047591.1"/>
</dbReference>
<dbReference type="KEGG" id="amic:Ami3637_14535"/>
<keyword evidence="7" id="KW-0238">DNA-binding</keyword>
<dbReference type="InterPro" id="IPR036390">
    <property type="entry name" value="WH_DNA-bd_sf"/>
</dbReference>
<dbReference type="GO" id="GO:0046914">
    <property type="term" value="F:transition metal ion binding"/>
    <property type="evidence" value="ECO:0007669"/>
    <property type="project" value="InterPro"/>
</dbReference>
<keyword evidence="14" id="KW-1185">Reference proteome</keyword>
<dbReference type="GO" id="GO:0046983">
    <property type="term" value="F:protein dimerization activity"/>
    <property type="evidence" value="ECO:0007669"/>
    <property type="project" value="InterPro"/>
</dbReference>
<evidence type="ECO:0000256" key="7">
    <source>
        <dbReference type="ARBA" id="ARBA00023125"/>
    </source>
</evidence>
<dbReference type="GO" id="GO:0003677">
    <property type="term" value="F:DNA binding"/>
    <property type="evidence" value="ECO:0007669"/>
    <property type="project" value="UniProtKB-KW"/>
</dbReference>
<dbReference type="EMBL" id="CP047591">
    <property type="protein sequence ID" value="QHI73428.1"/>
    <property type="molecule type" value="Genomic_DNA"/>
</dbReference>
<feature type="domain" description="HTH dtxR-type" evidence="12">
    <location>
        <begin position="20"/>
        <end position="81"/>
    </location>
</feature>
<dbReference type="Proteomes" id="UP000463883">
    <property type="component" value="Chromosome"/>
</dbReference>
<keyword evidence="6" id="KW-0805">Transcription regulation</keyword>
<dbReference type="InterPro" id="IPR036388">
    <property type="entry name" value="WH-like_DNA-bd_sf"/>
</dbReference>
<dbReference type="InterPro" id="IPR036421">
    <property type="entry name" value="Fe_dep_repressor_sf"/>
</dbReference>
<organism evidence="13 14">
    <name type="scientific">Aminipila terrae</name>
    <dbReference type="NCBI Taxonomy" id="2697030"/>
    <lineage>
        <taxon>Bacteria</taxon>
        <taxon>Bacillati</taxon>
        <taxon>Bacillota</taxon>
        <taxon>Clostridia</taxon>
        <taxon>Peptostreptococcales</taxon>
        <taxon>Anaerovoracaceae</taxon>
        <taxon>Aminipila</taxon>
    </lineage>
</organism>